<keyword evidence="5" id="KW-0119">Carbohydrate metabolism</keyword>
<accession>A0ABN1ZRA0</accession>
<dbReference type="EC" id="5.4.99.62" evidence="2"/>
<dbReference type="Proteomes" id="UP001501285">
    <property type="component" value="Unassembled WGS sequence"/>
</dbReference>
<evidence type="ECO:0000256" key="4">
    <source>
        <dbReference type="ARBA" id="ARBA00023235"/>
    </source>
</evidence>
<organism evidence="6 7">
    <name type="scientific">Terrabacter terrae</name>
    <dbReference type="NCBI Taxonomy" id="318434"/>
    <lineage>
        <taxon>Bacteria</taxon>
        <taxon>Bacillati</taxon>
        <taxon>Actinomycetota</taxon>
        <taxon>Actinomycetes</taxon>
        <taxon>Micrococcales</taxon>
        <taxon>Intrasporangiaceae</taxon>
        <taxon>Terrabacter</taxon>
    </lineage>
</organism>
<protein>
    <recommendedName>
        <fullName evidence="2">D-ribose pyranase</fullName>
        <ecNumber evidence="2">5.4.99.62</ecNumber>
    </recommendedName>
</protein>
<sequence length="139" mass="14913">MVHKEGTSGLMRRDGIWHPRLAAIVTGMGHGDEIVVADPGLPVPTGVETIDLVFARNGPRFLPVLAVLASELVIEGAVVARELSDSEIRDGLDRFLPDVPIERMSHSSLKGRTRGARAVVRTGEATPYANVILRAGVPF</sequence>
<dbReference type="NCBIfam" id="NF008761">
    <property type="entry name" value="PRK11797.1"/>
    <property type="match status" value="1"/>
</dbReference>
<dbReference type="Pfam" id="PF05025">
    <property type="entry name" value="RbsD_FucU"/>
    <property type="match status" value="1"/>
</dbReference>
<reference evidence="6 7" key="1">
    <citation type="journal article" date="2019" name="Int. J. Syst. Evol. Microbiol.">
        <title>The Global Catalogue of Microorganisms (GCM) 10K type strain sequencing project: providing services to taxonomists for standard genome sequencing and annotation.</title>
        <authorList>
            <consortium name="The Broad Institute Genomics Platform"/>
            <consortium name="The Broad Institute Genome Sequencing Center for Infectious Disease"/>
            <person name="Wu L."/>
            <person name="Ma J."/>
        </authorList>
    </citation>
    <scope>NUCLEOTIDE SEQUENCE [LARGE SCALE GENOMIC DNA]</scope>
    <source>
        <strain evidence="6 7">JCM 14283</strain>
    </source>
</reference>
<gene>
    <name evidence="6" type="primary">rbsD</name>
    <name evidence="6" type="ORF">GCM10009740_38910</name>
</gene>
<proteinExistence type="predicted"/>
<dbReference type="EMBL" id="BAAANB010000136">
    <property type="protein sequence ID" value="GAA1502754.1"/>
    <property type="molecule type" value="Genomic_DNA"/>
</dbReference>
<dbReference type="InterPro" id="IPR023750">
    <property type="entry name" value="RbsD-like_sf"/>
</dbReference>
<comment type="catalytic activity">
    <reaction evidence="1">
        <text>beta-D-ribopyranose = beta-D-ribofuranose</text>
        <dbReference type="Rhea" id="RHEA:25432"/>
        <dbReference type="ChEBI" id="CHEBI:27476"/>
        <dbReference type="ChEBI" id="CHEBI:47002"/>
        <dbReference type="EC" id="5.4.99.62"/>
    </reaction>
</comment>
<evidence type="ECO:0000256" key="3">
    <source>
        <dbReference type="ARBA" id="ARBA00022490"/>
    </source>
</evidence>
<evidence type="ECO:0000256" key="2">
    <source>
        <dbReference type="ARBA" id="ARBA00012862"/>
    </source>
</evidence>
<dbReference type="Gene3D" id="3.40.1650.10">
    <property type="entry name" value="RbsD-like domain"/>
    <property type="match status" value="1"/>
</dbReference>
<evidence type="ECO:0000313" key="7">
    <source>
        <dbReference type="Proteomes" id="UP001501285"/>
    </source>
</evidence>
<dbReference type="PANTHER" id="PTHR37831:SF1">
    <property type="entry name" value="D-RIBOSE PYRANASE"/>
    <property type="match status" value="1"/>
</dbReference>
<dbReference type="SUPFAM" id="SSF102546">
    <property type="entry name" value="RbsD-like"/>
    <property type="match status" value="1"/>
</dbReference>
<evidence type="ECO:0000256" key="1">
    <source>
        <dbReference type="ARBA" id="ARBA00000223"/>
    </source>
</evidence>
<evidence type="ECO:0000256" key="5">
    <source>
        <dbReference type="ARBA" id="ARBA00023277"/>
    </source>
</evidence>
<keyword evidence="4" id="KW-0413">Isomerase</keyword>
<keyword evidence="7" id="KW-1185">Reference proteome</keyword>
<comment type="caution">
    <text evidence="6">The sequence shown here is derived from an EMBL/GenBank/DDBJ whole genome shotgun (WGS) entry which is preliminary data.</text>
</comment>
<evidence type="ECO:0000313" key="6">
    <source>
        <dbReference type="EMBL" id="GAA1502754.1"/>
    </source>
</evidence>
<dbReference type="PANTHER" id="PTHR37831">
    <property type="entry name" value="D-RIBOSE PYRANASE"/>
    <property type="match status" value="1"/>
</dbReference>
<dbReference type="InterPro" id="IPR007721">
    <property type="entry name" value="RbsD_FucU"/>
</dbReference>
<name>A0ABN1ZRA0_9MICO</name>
<keyword evidence="3" id="KW-0963">Cytoplasm</keyword>
<dbReference type="InterPro" id="IPR023064">
    <property type="entry name" value="D-ribose_pyranase"/>
</dbReference>